<feature type="compositionally biased region" description="Polar residues" evidence="1">
    <location>
        <begin position="50"/>
        <end position="59"/>
    </location>
</feature>
<reference evidence="2" key="1">
    <citation type="journal article" date="2020" name="bioRxiv">
        <title>Whole genome comparisons of ergot fungi reveals the divergence and evolution of species within the genus Claviceps are the result of varying mechanisms driving genome evolution and host range expansion.</title>
        <authorList>
            <person name="Wyka S.A."/>
            <person name="Mondo S.J."/>
            <person name="Liu M."/>
            <person name="Dettman J."/>
            <person name="Nalam V."/>
            <person name="Broders K.D."/>
        </authorList>
    </citation>
    <scope>NUCLEOTIDE SEQUENCE</scope>
    <source>
        <strain evidence="2">CCC 1102</strain>
    </source>
</reference>
<feature type="region of interest" description="Disordered" evidence="1">
    <location>
        <begin position="40"/>
        <end position="59"/>
    </location>
</feature>
<dbReference type="AlphaFoldDB" id="A0A9P7MQH2"/>
<name>A0A9P7MQH2_9HYPO</name>
<sequence>MVDDDDGMFALPALTADAAVSASVGSWQPAGWQVVTDWQATGAGGHHDGTQNAHPPTNTNAYQTTTAMPSSTGIFFCDIDSALLGRPQQVHRATTCLLAKLAGMYLLHTDCTEVHTGPNENGNNGKWENRNMGFGLGAGCRRNNARRRRTSYMPATLLHSRPSAWHERTRFPSLPYSGTEQGSLLEALFSVYHARPCTRGIEHRSL</sequence>
<dbReference type="Proteomes" id="UP000784919">
    <property type="component" value="Unassembled WGS sequence"/>
</dbReference>
<evidence type="ECO:0000313" key="2">
    <source>
        <dbReference type="EMBL" id="KAG5963282.1"/>
    </source>
</evidence>
<evidence type="ECO:0000313" key="3">
    <source>
        <dbReference type="Proteomes" id="UP000784919"/>
    </source>
</evidence>
<protein>
    <submittedName>
        <fullName evidence="2">Uncharacterized protein</fullName>
    </submittedName>
</protein>
<evidence type="ECO:0000256" key="1">
    <source>
        <dbReference type="SAM" id="MobiDB-lite"/>
    </source>
</evidence>
<dbReference type="EMBL" id="SRPS01000196">
    <property type="protein sequence ID" value="KAG5963282.1"/>
    <property type="molecule type" value="Genomic_DNA"/>
</dbReference>
<comment type="caution">
    <text evidence="2">The sequence shown here is derived from an EMBL/GenBank/DDBJ whole genome shotgun (WGS) entry which is preliminary data.</text>
</comment>
<accession>A0A9P7MQH2</accession>
<organism evidence="2 3">
    <name type="scientific">Claviceps arundinis</name>
    <dbReference type="NCBI Taxonomy" id="1623583"/>
    <lineage>
        <taxon>Eukaryota</taxon>
        <taxon>Fungi</taxon>
        <taxon>Dikarya</taxon>
        <taxon>Ascomycota</taxon>
        <taxon>Pezizomycotina</taxon>
        <taxon>Sordariomycetes</taxon>
        <taxon>Hypocreomycetidae</taxon>
        <taxon>Hypocreales</taxon>
        <taxon>Clavicipitaceae</taxon>
        <taxon>Claviceps</taxon>
    </lineage>
</organism>
<proteinExistence type="predicted"/>
<gene>
    <name evidence="2" type="ORF">E4U56_002787</name>
</gene>